<dbReference type="EMBL" id="FMYH01000002">
    <property type="protein sequence ID" value="SDC30491.1"/>
    <property type="molecule type" value="Genomic_DNA"/>
</dbReference>
<dbReference type="OrthoDB" id="9809995at2"/>
<evidence type="ECO:0000259" key="2">
    <source>
        <dbReference type="Pfam" id="PF00814"/>
    </source>
</evidence>
<accession>A0A1G6KI48</accession>
<dbReference type="InterPro" id="IPR022496">
    <property type="entry name" value="T6A_TsaB"/>
</dbReference>
<evidence type="ECO:0000313" key="4">
    <source>
        <dbReference type="Proteomes" id="UP000199039"/>
    </source>
</evidence>
<feature type="domain" description="Gcp-like" evidence="2">
    <location>
        <begin position="32"/>
        <end position="159"/>
    </location>
</feature>
<organism evidence="3 4">
    <name type="scientific">Sanguibacter gelidistatuariae</name>
    <dbReference type="NCBI Taxonomy" id="1814289"/>
    <lineage>
        <taxon>Bacteria</taxon>
        <taxon>Bacillati</taxon>
        <taxon>Actinomycetota</taxon>
        <taxon>Actinomycetes</taxon>
        <taxon>Micrococcales</taxon>
        <taxon>Sanguibacteraceae</taxon>
        <taxon>Sanguibacter</taxon>
    </lineage>
</organism>
<dbReference type="GO" id="GO:0002949">
    <property type="term" value="P:tRNA threonylcarbamoyladenosine modification"/>
    <property type="evidence" value="ECO:0007669"/>
    <property type="project" value="InterPro"/>
</dbReference>
<dbReference type="Proteomes" id="UP000199039">
    <property type="component" value="Unassembled WGS sequence"/>
</dbReference>
<dbReference type="AlphaFoldDB" id="A0A1G6KI48"/>
<dbReference type="PANTHER" id="PTHR11735">
    <property type="entry name" value="TRNA N6-ADENOSINE THREONYLCARBAMOYLTRANSFERASE"/>
    <property type="match status" value="1"/>
</dbReference>
<dbReference type="RefSeq" id="WP_093182198.1">
    <property type="nucleotide sequence ID" value="NZ_FMYH01000002.1"/>
</dbReference>
<keyword evidence="4" id="KW-1185">Reference proteome</keyword>
<dbReference type="InterPro" id="IPR000905">
    <property type="entry name" value="Gcp-like_dom"/>
</dbReference>
<dbReference type="CDD" id="cd24032">
    <property type="entry name" value="ASKHA_NBD_TsaB"/>
    <property type="match status" value="1"/>
</dbReference>
<dbReference type="NCBIfam" id="TIGR03725">
    <property type="entry name" value="T6A_YeaZ"/>
    <property type="match status" value="1"/>
</dbReference>
<reference evidence="3 4" key="1">
    <citation type="submission" date="2016-09" db="EMBL/GenBank/DDBJ databases">
        <authorList>
            <person name="Capua I."/>
            <person name="De Benedictis P."/>
            <person name="Joannis T."/>
            <person name="Lombin L.H."/>
            <person name="Cattoli G."/>
        </authorList>
    </citation>
    <scope>NUCLEOTIDE SEQUENCE [LARGE SCALE GENOMIC DNA]</scope>
    <source>
        <strain evidence="3 4">ISLP-3</strain>
    </source>
</reference>
<dbReference type="PANTHER" id="PTHR11735:SF11">
    <property type="entry name" value="TRNA THREONYLCARBAMOYLADENOSINE BIOSYNTHESIS PROTEIN TSAB"/>
    <property type="match status" value="1"/>
</dbReference>
<feature type="region of interest" description="Disordered" evidence="1">
    <location>
        <begin position="215"/>
        <end position="236"/>
    </location>
</feature>
<dbReference type="InterPro" id="IPR043129">
    <property type="entry name" value="ATPase_NBD"/>
</dbReference>
<evidence type="ECO:0000313" key="3">
    <source>
        <dbReference type="EMBL" id="SDC30491.1"/>
    </source>
</evidence>
<dbReference type="Pfam" id="PF00814">
    <property type="entry name" value="TsaD"/>
    <property type="match status" value="1"/>
</dbReference>
<protein>
    <submittedName>
        <fullName evidence="3">tRNA threonylcarbamoyladenosine biosynthesis protein TsaB</fullName>
    </submittedName>
</protein>
<dbReference type="SUPFAM" id="SSF53067">
    <property type="entry name" value="Actin-like ATPase domain"/>
    <property type="match status" value="2"/>
</dbReference>
<proteinExistence type="predicted"/>
<dbReference type="GO" id="GO:0005829">
    <property type="term" value="C:cytosol"/>
    <property type="evidence" value="ECO:0007669"/>
    <property type="project" value="TreeGrafter"/>
</dbReference>
<evidence type="ECO:0000256" key="1">
    <source>
        <dbReference type="SAM" id="MobiDB-lite"/>
    </source>
</evidence>
<sequence length="236" mass="24359">MAVLALDTSAAVAVALLDNLGSQLAARRVVEQRRHAELLAPMIEEVLAEAGLTPADLRAIVVGTGPAPFTGLRVGLVTAQTMAHALGIPVFGISSLDAIAAETADVLDLPHGAHVLVATDARRGEVYYARYTVDDVEVLGARAVHTTAGPAVALASDVVAAGHAQDAIVVGQGTELYGEAFAEANTPDDAPCLPDPAYLARLALARVAAGEDLPSEPLYLRRPDAQEPPARKRATG</sequence>
<name>A0A1G6KI48_9MICO</name>
<gene>
    <name evidence="3" type="ORF">SAMN05216410_1600</name>
</gene>
<dbReference type="STRING" id="1814289.SAMN05216410_1600"/>
<dbReference type="Gene3D" id="3.30.420.40">
    <property type="match status" value="2"/>
</dbReference>